<reference evidence="2" key="1">
    <citation type="submission" date="2016-04" db="EMBL/GenBank/DDBJ databases">
        <title>Complete Genome Sequences of Twelve Strains of a Stable Defined Moderately Diverse Mouse Microbiota 2 (sDMDMm2).</title>
        <authorList>
            <person name="Uchimura Y."/>
            <person name="Wyss M."/>
            <person name="Brugiroux S."/>
            <person name="Limenitakis J.P."/>
            <person name="Stecher B."/>
            <person name="McCoy K.D."/>
            <person name="Macpherson A.J."/>
        </authorList>
    </citation>
    <scope>NUCLEOTIDE SEQUENCE [LARGE SCALE GENOMIC DNA]</scope>
    <source>
        <strain evidence="2">I48</strain>
    </source>
</reference>
<dbReference type="InterPro" id="IPR025665">
    <property type="entry name" value="Beta-barrel_OMP_2"/>
</dbReference>
<dbReference type="OrthoDB" id="1041121at2"/>
<dbReference type="KEGG" id="bcae:A4V03_15140"/>
<dbReference type="RefSeq" id="WP_016270801.1">
    <property type="nucleotide sequence ID" value="NZ_CAOMKE010000109.1"/>
</dbReference>
<dbReference type="GeneID" id="82188475"/>
<sequence length="224" mass="24669">MKKILLTLLLALPFCMVAKAQDFRVGITGGYNLSSPSGYKSQSGFHVGVKGELGLPIVTKGLYMDFGLMLSSHGWKSPGYYYDGNYNPSAGEKPDKPSSGYTSDNKCTPYYLNIPIHIGYKFPVGRNVSLFINAGPYFNIGLFGKAKETITPDKGTATTKEMVGNVFSDKMLNRFDWGLGFRAGTEIARHIQLSIGYDWGMKNINKSGVDNKNRTFVASCAYMF</sequence>
<dbReference type="Proteomes" id="UP000092631">
    <property type="component" value="Chromosome"/>
</dbReference>
<dbReference type="AlphaFoldDB" id="A0A1C7H2D9"/>
<organism evidence="1 2">
    <name type="scientific">Bacteroides caecimuris</name>
    <dbReference type="NCBI Taxonomy" id="1796613"/>
    <lineage>
        <taxon>Bacteria</taxon>
        <taxon>Pseudomonadati</taxon>
        <taxon>Bacteroidota</taxon>
        <taxon>Bacteroidia</taxon>
        <taxon>Bacteroidales</taxon>
        <taxon>Bacteroidaceae</taxon>
        <taxon>Bacteroides</taxon>
    </lineage>
</organism>
<evidence type="ECO:0000313" key="2">
    <source>
        <dbReference type="Proteomes" id="UP000092631"/>
    </source>
</evidence>
<name>A0A1C7H2D9_9BACE</name>
<dbReference type="Pfam" id="PF13568">
    <property type="entry name" value="OMP_b-brl_2"/>
    <property type="match status" value="1"/>
</dbReference>
<gene>
    <name evidence="1" type="ORF">A4V03_15140</name>
</gene>
<evidence type="ECO:0000313" key="1">
    <source>
        <dbReference type="EMBL" id="ANU58734.1"/>
    </source>
</evidence>
<keyword evidence="2" id="KW-1185">Reference proteome</keyword>
<protein>
    <submittedName>
        <fullName evidence="1">Uncharacterized protein</fullName>
    </submittedName>
</protein>
<proteinExistence type="predicted"/>
<accession>A0A1C7H2D9</accession>
<dbReference type="EMBL" id="CP015401">
    <property type="protein sequence ID" value="ANU58734.1"/>
    <property type="molecule type" value="Genomic_DNA"/>
</dbReference>